<gene>
    <name evidence="1" type="ORF">RPERSI_LOCUS32486</name>
</gene>
<dbReference type="Proteomes" id="UP000789920">
    <property type="component" value="Unassembled WGS sequence"/>
</dbReference>
<accession>A0ACA9SPD9</accession>
<evidence type="ECO:0000313" key="2">
    <source>
        <dbReference type="Proteomes" id="UP000789920"/>
    </source>
</evidence>
<reference evidence="1" key="1">
    <citation type="submission" date="2021-06" db="EMBL/GenBank/DDBJ databases">
        <authorList>
            <person name="Kallberg Y."/>
            <person name="Tangrot J."/>
            <person name="Rosling A."/>
        </authorList>
    </citation>
    <scope>NUCLEOTIDE SEQUENCE</scope>
    <source>
        <strain evidence="1">MA461A</strain>
    </source>
</reference>
<organism evidence="1 2">
    <name type="scientific">Racocetra persica</name>
    <dbReference type="NCBI Taxonomy" id="160502"/>
    <lineage>
        <taxon>Eukaryota</taxon>
        <taxon>Fungi</taxon>
        <taxon>Fungi incertae sedis</taxon>
        <taxon>Mucoromycota</taxon>
        <taxon>Glomeromycotina</taxon>
        <taxon>Glomeromycetes</taxon>
        <taxon>Diversisporales</taxon>
        <taxon>Gigasporaceae</taxon>
        <taxon>Racocetra</taxon>
    </lineage>
</organism>
<sequence length="43" mass="5106">LIFNAMDQNNSNNGENFANELKKLQKKIYNDRSYQKDQISELQ</sequence>
<protein>
    <submittedName>
        <fullName evidence="1">15891_t:CDS:1</fullName>
    </submittedName>
</protein>
<dbReference type="EMBL" id="CAJVQC010135769">
    <property type="protein sequence ID" value="CAG8842812.1"/>
    <property type="molecule type" value="Genomic_DNA"/>
</dbReference>
<name>A0ACA9SPD9_9GLOM</name>
<feature type="non-terminal residue" evidence="1">
    <location>
        <position position="1"/>
    </location>
</feature>
<feature type="non-terminal residue" evidence="1">
    <location>
        <position position="43"/>
    </location>
</feature>
<evidence type="ECO:0000313" key="1">
    <source>
        <dbReference type="EMBL" id="CAG8842812.1"/>
    </source>
</evidence>
<proteinExistence type="predicted"/>
<comment type="caution">
    <text evidence="1">The sequence shown here is derived from an EMBL/GenBank/DDBJ whole genome shotgun (WGS) entry which is preliminary data.</text>
</comment>
<keyword evidence="2" id="KW-1185">Reference proteome</keyword>